<dbReference type="Proteomes" id="UP000238385">
    <property type="component" value="Unassembled WGS sequence"/>
</dbReference>
<sequence length="115" mass="13519">MKAKASLLTAGVLMASLLAASPAVLADHHGKKHHASKADRQELCENMREGKGHYYSEERRAEMEKHRADMAARLQLNEDQREIWKEIHQERQQKHEERMGKWQQKMEKRCADMRE</sequence>
<feature type="region of interest" description="Disordered" evidence="1">
    <location>
        <begin position="91"/>
        <end position="115"/>
    </location>
</feature>
<comment type="caution">
    <text evidence="3">The sequence shown here is derived from an EMBL/GenBank/DDBJ whole genome shotgun (WGS) entry which is preliminary data.</text>
</comment>
<reference evidence="3 4" key="1">
    <citation type="submission" date="2018-03" db="EMBL/GenBank/DDBJ databases">
        <title>Marinobacter brunus sp. nov., a marine bacterium of Gamma-proteobacteria isolated from the surface seawater of the South China Sea.</title>
        <authorList>
            <person name="Cheng H."/>
            <person name="Wu Y.-H."/>
            <person name="Xamxidin M."/>
            <person name="Xu X.-W."/>
        </authorList>
    </citation>
    <scope>NUCLEOTIDE SEQUENCE [LARGE SCALE GENOMIC DNA]</scope>
    <source>
        <strain evidence="3 4">JCM 30472</strain>
    </source>
</reference>
<dbReference type="RefSeq" id="WP_106671878.1">
    <property type="nucleotide sequence ID" value="NZ_BMFE01000001.1"/>
</dbReference>
<dbReference type="OrthoDB" id="6372011at2"/>
<feature type="signal peptide" evidence="2">
    <location>
        <begin position="1"/>
        <end position="26"/>
    </location>
</feature>
<keyword evidence="2" id="KW-0732">Signal</keyword>
<evidence type="ECO:0008006" key="5">
    <source>
        <dbReference type="Google" id="ProtNLM"/>
    </source>
</evidence>
<accession>A0A2T1KCY0</accession>
<name>A0A2T1KCY0_9GAMM</name>
<keyword evidence="4" id="KW-1185">Reference proteome</keyword>
<protein>
    <recommendedName>
        <fullName evidence="5">Zinc resistance-associated protein</fullName>
    </recommendedName>
</protein>
<proteinExistence type="predicted"/>
<gene>
    <name evidence="3" type="ORF">C7H08_11310</name>
</gene>
<evidence type="ECO:0000256" key="2">
    <source>
        <dbReference type="SAM" id="SignalP"/>
    </source>
</evidence>
<organism evidence="3 4">
    <name type="scientific">Marinobacter halophilus</name>
    <dbReference type="NCBI Taxonomy" id="1323740"/>
    <lineage>
        <taxon>Bacteria</taxon>
        <taxon>Pseudomonadati</taxon>
        <taxon>Pseudomonadota</taxon>
        <taxon>Gammaproteobacteria</taxon>
        <taxon>Pseudomonadales</taxon>
        <taxon>Marinobacteraceae</taxon>
        <taxon>Marinobacter</taxon>
    </lineage>
</organism>
<feature type="chain" id="PRO_5015743279" description="Zinc resistance-associated protein" evidence="2">
    <location>
        <begin position="27"/>
        <end position="115"/>
    </location>
</feature>
<evidence type="ECO:0000313" key="3">
    <source>
        <dbReference type="EMBL" id="PSF07977.1"/>
    </source>
</evidence>
<evidence type="ECO:0000313" key="4">
    <source>
        <dbReference type="Proteomes" id="UP000238385"/>
    </source>
</evidence>
<dbReference type="AlphaFoldDB" id="A0A2T1KCY0"/>
<dbReference type="EMBL" id="PXNN01000013">
    <property type="protein sequence ID" value="PSF07977.1"/>
    <property type="molecule type" value="Genomic_DNA"/>
</dbReference>
<evidence type="ECO:0000256" key="1">
    <source>
        <dbReference type="SAM" id="MobiDB-lite"/>
    </source>
</evidence>